<dbReference type="AlphaFoldDB" id="A0A1V3C762"/>
<dbReference type="RefSeq" id="WP_143832992.1">
    <property type="nucleotide sequence ID" value="NZ_MCOK01000001.1"/>
</dbReference>
<evidence type="ECO:0000313" key="2">
    <source>
        <dbReference type="EMBL" id="OOC56472.1"/>
    </source>
</evidence>
<organism evidence="2 3">
    <name type="scientific">Nocardiopsis sinuspersici</name>
    <dbReference type="NCBI Taxonomy" id="501010"/>
    <lineage>
        <taxon>Bacteria</taxon>
        <taxon>Bacillati</taxon>
        <taxon>Actinomycetota</taxon>
        <taxon>Actinomycetes</taxon>
        <taxon>Streptosporangiales</taxon>
        <taxon>Nocardiopsidaceae</taxon>
        <taxon>Nocardiopsis</taxon>
    </lineage>
</organism>
<sequence length="281" mass="30678">MAPADPSTVRGRWLRYVYATARVPDSVRVLLLVLAEHMDEDGRVEVSRDDLAALLSRAPRRISARLADAVAAGLLTQVRRGARGRPSAYQAALPDGLRVTPGQHMLPGKQVTEPSTLSQEEGVPRGAHASQETEDTRGSRDDPNWCPTGVTSPGAPIREDSRDQQSQATPSAPPKRDGSPAPIDHKRVNALATVYHRATNGMGDWNKIRAVVKKALRNGYSDEEISRGLEHVAADGRFTLTADTLRIAINRTRPRPQLRVVGGHTPYRNPSDYGDDPDPWS</sequence>
<gene>
    <name evidence="2" type="ORF">NOSIN_23780</name>
</gene>
<feature type="compositionally biased region" description="Basic and acidic residues" evidence="1">
    <location>
        <begin position="174"/>
        <end position="183"/>
    </location>
</feature>
<evidence type="ECO:0000313" key="3">
    <source>
        <dbReference type="Proteomes" id="UP000189004"/>
    </source>
</evidence>
<proteinExistence type="predicted"/>
<name>A0A1V3C762_9ACTN</name>
<dbReference type="EMBL" id="MCOK01000001">
    <property type="protein sequence ID" value="OOC56472.1"/>
    <property type="molecule type" value="Genomic_DNA"/>
</dbReference>
<feature type="compositionally biased region" description="Basic and acidic residues" evidence="1">
    <location>
        <begin position="134"/>
        <end position="143"/>
    </location>
</feature>
<feature type="region of interest" description="Disordered" evidence="1">
    <location>
        <begin position="81"/>
        <end position="183"/>
    </location>
</feature>
<reference evidence="3" key="1">
    <citation type="submission" date="2016-08" db="EMBL/GenBank/DDBJ databases">
        <authorList>
            <person name="Tokovenko B."/>
            <person name="Kalinowski J."/>
        </authorList>
    </citation>
    <scope>NUCLEOTIDE SEQUENCE [LARGE SCALE GENOMIC DNA]</scope>
    <source>
        <strain evidence="3">UTMC102</strain>
    </source>
</reference>
<protein>
    <recommendedName>
        <fullName evidence="4">Helix-turn-helix domain-containing protein</fullName>
    </recommendedName>
</protein>
<dbReference type="Proteomes" id="UP000189004">
    <property type="component" value="Unassembled WGS sequence"/>
</dbReference>
<accession>A0A1V3C762</accession>
<dbReference type="OrthoDB" id="3421909at2"/>
<feature type="region of interest" description="Disordered" evidence="1">
    <location>
        <begin position="256"/>
        <end position="281"/>
    </location>
</feature>
<evidence type="ECO:0000256" key="1">
    <source>
        <dbReference type="SAM" id="MobiDB-lite"/>
    </source>
</evidence>
<dbReference type="STRING" id="501010.NOSIN_23780"/>
<keyword evidence="3" id="KW-1185">Reference proteome</keyword>
<evidence type="ECO:0008006" key="4">
    <source>
        <dbReference type="Google" id="ProtNLM"/>
    </source>
</evidence>
<comment type="caution">
    <text evidence="2">The sequence shown here is derived from an EMBL/GenBank/DDBJ whole genome shotgun (WGS) entry which is preliminary data.</text>
</comment>